<dbReference type="InterPro" id="IPR020067">
    <property type="entry name" value="Frizzled_dom"/>
</dbReference>
<feature type="disulfide bond" evidence="9">
    <location>
        <begin position="141"/>
        <end position="165"/>
    </location>
</feature>
<dbReference type="STRING" id="32264.T1KDQ0"/>
<feature type="disulfide bond" evidence="9">
    <location>
        <begin position="110"/>
        <end position="148"/>
    </location>
</feature>
<comment type="subcellular location">
    <subcellularLocation>
        <location evidence="1">Membrane</location>
        <topology evidence="1">Multi-pass membrane protein</topology>
    </subcellularLocation>
</comment>
<evidence type="ECO:0000256" key="2">
    <source>
        <dbReference type="ARBA" id="ARBA00008077"/>
    </source>
</evidence>
<keyword evidence="3" id="KW-0217">Developmental protein</keyword>
<dbReference type="SMART" id="SM01330">
    <property type="entry name" value="Frizzled"/>
    <property type="match status" value="1"/>
</dbReference>
<evidence type="ECO:0000256" key="7">
    <source>
        <dbReference type="ARBA" id="ARBA00023157"/>
    </source>
</evidence>
<dbReference type="GO" id="GO:0004888">
    <property type="term" value="F:transmembrane signaling receptor activity"/>
    <property type="evidence" value="ECO:0007669"/>
    <property type="project" value="InterPro"/>
</dbReference>
<dbReference type="SMART" id="SM00063">
    <property type="entry name" value="FRI"/>
    <property type="match status" value="1"/>
</dbReference>
<dbReference type="GO" id="GO:0017147">
    <property type="term" value="F:Wnt-protein binding"/>
    <property type="evidence" value="ECO:0007669"/>
    <property type="project" value="TreeGrafter"/>
</dbReference>
<feature type="disulfide bond" evidence="9">
    <location>
        <begin position="137"/>
        <end position="178"/>
    </location>
</feature>
<dbReference type="GO" id="GO:0016020">
    <property type="term" value="C:membrane"/>
    <property type="evidence" value="ECO:0007669"/>
    <property type="project" value="UniProtKB-SubCell"/>
</dbReference>
<dbReference type="PROSITE" id="PS50038">
    <property type="entry name" value="FZ"/>
    <property type="match status" value="1"/>
</dbReference>
<evidence type="ECO:0000256" key="4">
    <source>
        <dbReference type="ARBA" id="ARBA00022692"/>
    </source>
</evidence>
<dbReference type="OrthoDB" id="5959102at2759"/>
<dbReference type="InterPro" id="IPR036790">
    <property type="entry name" value="Frizzled_dom_sf"/>
</dbReference>
<feature type="transmembrane region" description="Helical" evidence="10">
    <location>
        <begin position="287"/>
        <end position="310"/>
    </location>
</feature>
<evidence type="ECO:0000256" key="3">
    <source>
        <dbReference type="ARBA" id="ARBA00022473"/>
    </source>
</evidence>
<feature type="disulfide bond" evidence="9">
    <location>
        <begin position="65"/>
        <end position="126"/>
    </location>
</feature>
<dbReference type="GO" id="GO:0035567">
    <property type="term" value="P:non-canonical Wnt signaling pathway"/>
    <property type="evidence" value="ECO:0007669"/>
    <property type="project" value="TreeGrafter"/>
</dbReference>
<feature type="transmembrane region" description="Helical" evidence="10">
    <location>
        <begin position="372"/>
        <end position="400"/>
    </location>
</feature>
<feature type="transmembrane region" description="Helical" evidence="10">
    <location>
        <begin position="455"/>
        <end position="479"/>
    </location>
</feature>
<evidence type="ECO:0000256" key="6">
    <source>
        <dbReference type="ARBA" id="ARBA00023136"/>
    </source>
</evidence>
<gene>
    <name evidence="13" type="primary">107363188</name>
</gene>
<dbReference type="Proteomes" id="UP000015104">
    <property type="component" value="Unassembled WGS sequence"/>
</dbReference>
<accession>T1KDQ0</accession>
<dbReference type="GO" id="GO:0005615">
    <property type="term" value="C:extracellular space"/>
    <property type="evidence" value="ECO:0007669"/>
    <property type="project" value="TreeGrafter"/>
</dbReference>
<evidence type="ECO:0000313" key="13">
    <source>
        <dbReference type="EnsemblMetazoa" id="tetur09g03780.1"/>
    </source>
</evidence>
<keyword evidence="6 10" id="KW-0472">Membrane</keyword>
<keyword evidence="7 9" id="KW-1015">Disulfide bond</keyword>
<dbReference type="eggNOG" id="KOG3577">
    <property type="taxonomic scope" value="Eukaryota"/>
</dbReference>
<reference evidence="14" key="1">
    <citation type="submission" date="2011-08" db="EMBL/GenBank/DDBJ databases">
        <authorList>
            <person name="Rombauts S."/>
        </authorList>
    </citation>
    <scope>NUCLEOTIDE SEQUENCE</scope>
    <source>
        <strain evidence="14">London</strain>
    </source>
</reference>
<feature type="transmembrane region" description="Helical" evidence="10">
    <location>
        <begin position="552"/>
        <end position="571"/>
    </location>
</feature>
<dbReference type="SUPFAM" id="SSF63501">
    <property type="entry name" value="Frizzled cysteine-rich domain"/>
    <property type="match status" value="1"/>
</dbReference>
<dbReference type="EnsemblMetazoa" id="tetur09g03780.1">
    <property type="protein sequence ID" value="tetur09g03780.1"/>
    <property type="gene ID" value="tetur09g03780"/>
</dbReference>
<feature type="disulfide bond" evidence="9">
    <location>
        <begin position="73"/>
        <end position="119"/>
    </location>
</feature>
<proteinExistence type="inferred from homology"/>
<evidence type="ECO:0000256" key="9">
    <source>
        <dbReference type="PROSITE-ProRule" id="PRU00090"/>
    </source>
</evidence>
<feature type="transmembrane region" description="Helical" evidence="10">
    <location>
        <begin position="322"/>
        <end position="344"/>
    </location>
</feature>
<name>T1KDQ0_TETUR</name>
<dbReference type="EMBL" id="CAEY01002026">
    <property type="status" value="NOT_ANNOTATED_CDS"/>
    <property type="molecule type" value="Genomic_DNA"/>
</dbReference>
<keyword evidence="14" id="KW-1185">Reference proteome</keyword>
<evidence type="ECO:0000256" key="1">
    <source>
        <dbReference type="ARBA" id="ARBA00004141"/>
    </source>
</evidence>
<dbReference type="Gene3D" id="1.10.2000.10">
    <property type="entry name" value="Frizzled cysteine-rich domain"/>
    <property type="match status" value="1"/>
</dbReference>
<feature type="transmembrane region" description="Helical" evidence="10">
    <location>
        <begin position="412"/>
        <end position="435"/>
    </location>
</feature>
<dbReference type="GO" id="GO:0060070">
    <property type="term" value="P:canonical Wnt signaling pathway"/>
    <property type="evidence" value="ECO:0007669"/>
    <property type="project" value="TreeGrafter"/>
</dbReference>
<dbReference type="PANTHER" id="PTHR11309:SF99">
    <property type="entry name" value="FRIZZLED-4"/>
    <property type="match status" value="1"/>
</dbReference>
<feature type="domain" description="FZ" evidence="11">
    <location>
        <begin position="60"/>
        <end position="181"/>
    </location>
</feature>
<dbReference type="PANTHER" id="PTHR11309">
    <property type="entry name" value="FRIZZLED"/>
    <property type="match status" value="1"/>
</dbReference>
<evidence type="ECO:0000313" key="14">
    <source>
        <dbReference type="Proteomes" id="UP000015104"/>
    </source>
</evidence>
<dbReference type="InterPro" id="IPR017981">
    <property type="entry name" value="GPCR_2-like_7TM"/>
</dbReference>
<keyword evidence="5 10" id="KW-1133">Transmembrane helix</keyword>
<evidence type="ECO:0000259" key="11">
    <source>
        <dbReference type="PROSITE" id="PS50038"/>
    </source>
</evidence>
<dbReference type="InterPro" id="IPR000539">
    <property type="entry name" value="Frizzled/Smoothened_7TM"/>
</dbReference>
<evidence type="ECO:0000256" key="8">
    <source>
        <dbReference type="ARBA" id="ARBA00023170"/>
    </source>
</evidence>
<evidence type="ECO:0000256" key="10">
    <source>
        <dbReference type="SAM" id="Phobius"/>
    </source>
</evidence>
<dbReference type="Pfam" id="PF01534">
    <property type="entry name" value="Frizzled"/>
    <property type="match status" value="2"/>
</dbReference>
<protein>
    <submittedName>
        <fullName evidence="13">Uncharacterized protein</fullName>
    </submittedName>
</protein>
<dbReference type="PROSITE" id="PS50261">
    <property type="entry name" value="G_PROTEIN_RECEP_F2_4"/>
    <property type="match status" value="1"/>
</dbReference>
<dbReference type="Gene3D" id="1.20.1070.10">
    <property type="entry name" value="Rhodopsin 7-helix transmembrane proteins"/>
    <property type="match status" value="1"/>
</dbReference>
<keyword evidence="4 10" id="KW-0812">Transmembrane</keyword>
<dbReference type="HOGENOM" id="CLU_007873_2_1_1"/>
<sequence>MCLISITSQKDLFTSSSLSSPSSTIISHLSFLLTMVNDPFLVSIIFLLLLTSHSAVSSTPPVRTCEQIKFESCKKIGYNVTGFPNSAGHETQDEAGQTFQTFDPLIKFRCSSQLKFFLCSVYFPMCTEKIVQTIGPCRPFCETVRDRCLPILNDFGFAWPSYMNCSLFPAANDNQTMCMVGPGEEEIESIANVRKIKPILDFKPPFAQDKSHDKVYGSESADVVTPTILIRSPSLNYSSFPSPIPDPCRGYKFHQQYFRVTTRSNTTQCVHDCLADILYLSSTKQFAGFWIAFWSTFCLASSVYAIFAFFSYPSRFQFPEKMIVYMGISYLFYSVTHLFCILIGRNSVGCYDEPQFRASLLIQNGNENGYCLLVFALLYFSSLSSLLWWLMITISLFYVTTHQWSCKGLESFSSYFHSAAWGIPLLVTACILFKFDIGADELTGICYVGNHDQIALLMFVIAPYVFFLGTGMLIFLLFVREYCKKTDQKIYPTSTPLVQSHGSYQSSVEKISFNNASSHNSHPLILSSKTVWTSPKLTEQLGWLTRLAMFQIIYFVISSYLLFVSFYEYLYRDAWYSSLGSELPNVEVMSLKIFMSFLAGIMTGIWVWMSAPKIPFSTKQDWKKSLTSNAIPNSHQTLPVGSLATLDSRGRYYHRGSETTV</sequence>
<dbReference type="InterPro" id="IPR015526">
    <property type="entry name" value="Frizzled/SFRP"/>
</dbReference>
<evidence type="ECO:0000256" key="5">
    <source>
        <dbReference type="ARBA" id="ARBA00022989"/>
    </source>
</evidence>
<keyword evidence="8" id="KW-0675">Receptor</keyword>
<dbReference type="PRINTS" id="PR00489">
    <property type="entry name" value="FRIZZLED"/>
</dbReference>
<feature type="transmembrane region" description="Helical" evidence="10">
    <location>
        <begin position="591"/>
        <end position="609"/>
    </location>
</feature>
<organism evidence="13 14">
    <name type="scientific">Tetranychus urticae</name>
    <name type="common">Two-spotted spider mite</name>
    <dbReference type="NCBI Taxonomy" id="32264"/>
    <lineage>
        <taxon>Eukaryota</taxon>
        <taxon>Metazoa</taxon>
        <taxon>Ecdysozoa</taxon>
        <taxon>Arthropoda</taxon>
        <taxon>Chelicerata</taxon>
        <taxon>Arachnida</taxon>
        <taxon>Acari</taxon>
        <taxon>Acariformes</taxon>
        <taxon>Trombidiformes</taxon>
        <taxon>Prostigmata</taxon>
        <taxon>Eleutherengona</taxon>
        <taxon>Raphignathae</taxon>
        <taxon>Tetranychoidea</taxon>
        <taxon>Tetranychidae</taxon>
        <taxon>Tetranychus</taxon>
    </lineage>
</organism>
<feature type="domain" description="G-protein coupled receptors family 2 profile 2" evidence="12">
    <location>
        <begin position="287"/>
        <end position="480"/>
    </location>
</feature>
<evidence type="ECO:0000259" key="12">
    <source>
        <dbReference type="PROSITE" id="PS50261"/>
    </source>
</evidence>
<reference evidence="13" key="2">
    <citation type="submission" date="2015-06" db="UniProtKB">
        <authorList>
            <consortium name="EnsemblMetazoa"/>
        </authorList>
    </citation>
    <scope>IDENTIFICATION</scope>
</reference>
<dbReference type="Pfam" id="PF01392">
    <property type="entry name" value="Fz"/>
    <property type="match status" value="1"/>
</dbReference>
<comment type="similarity">
    <text evidence="2">Belongs to the G-protein coupled receptor Fz/Smo family.</text>
</comment>
<dbReference type="AlphaFoldDB" id="T1KDQ0"/>